<dbReference type="AlphaFoldDB" id="A0A150LW51"/>
<gene>
    <name evidence="1" type="ORF">B4135_2658</name>
</gene>
<dbReference type="Proteomes" id="UP000075683">
    <property type="component" value="Unassembled WGS sequence"/>
</dbReference>
<reference evidence="1 2" key="1">
    <citation type="submission" date="2016-01" db="EMBL/GenBank/DDBJ databases">
        <title>Draft Genome Sequences of Seven Thermophilic Sporeformers Isolated from Foods.</title>
        <authorList>
            <person name="Berendsen E.M."/>
            <person name="Wells-Bennik M.H."/>
            <person name="Krawcyk A.O."/>
            <person name="De Jong A."/>
            <person name="Holsappel S."/>
            <person name="Eijlander R.T."/>
            <person name="Kuipers O.P."/>
        </authorList>
    </citation>
    <scope>NUCLEOTIDE SEQUENCE [LARGE SCALE GENOMIC DNA]</scope>
    <source>
        <strain evidence="1 2">B4135</strain>
    </source>
</reference>
<accession>A0A150LW51</accession>
<protein>
    <submittedName>
        <fullName evidence="1">Uncharacterized protein</fullName>
    </submittedName>
</protein>
<sequence>MSGMFRPGGPAGMVPAFFCLGKRGLSSEKGFFFPHFSM</sequence>
<name>A0A150LW51_9BACI</name>
<organism evidence="1 2">
    <name type="scientific">Caldibacillus debilis</name>
    <dbReference type="NCBI Taxonomy" id="301148"/>
    <lineage>
        <taxon>Bacteria</taxon>
        <taxon>Bacillati</taxon>
        <taxon>Bacillota</taxon>
        <taxon>Bacilli</taxon>
        <taxon>Bacillales</taxon>
        <taxon>Bacillaceae</taxon>
        <taxon>Caldibacillus</taxon>
    </lineage>
</organism>
<dbReference type="EMBL" id="LQYT01000065">
    <property type="protein sequence ID" value="KYD16149.1"/>
    <property type="molecule type" value="Genomic_DNA"/>
</dbReference>
<comment type="caution">
    <text evidence="1">The sequence shown here is derived from an EMBL/GenBank/DDBJ whole genome shotgun (WGS) entry which is preliminary data.</text>
</comment>
<proteinExistence type="predicted"/>
<dbReference type="STRING" id="301148.B4135_2658"/>
<evidence type="ECO:0000313" key="1">
    <source>
        <dbReference type="EMBL" id="KYD16149.1"/>
    </source>
</evidence>
<evidence type="ECO:0000313" key="2">
    <source>
        <dbReference type="Proteomes" id="UP000075683"/>
    </source>
</evidence>